<reference evidence="1 2" key="1">
    <citation type="journal article" date="2023" name="Microbiol. Resour. Announc.">
        <title>Complete Genome Sequence of Imperialibacter roseus strain P4T.</title>
        <authorList>
            <person name="Tizabi D.R."/>
            <person name="Bachvaroff T."/>
            <person name="Hill R.T."/>
        </authorList>
    </citation>
    <scope>NUCLEOTIDE SEQUENCE [LARGE SCALE GENOMIC DNA]</scope>
    <source>
        <strain evidence="1 2">P4T</strain>
    </source>
</reference>
<evidence type="ECO:0000313" key="2">
    <source>
        <dbReference type="Proteomes" id="UP001302349"/>
    </source>
</evidence>
<protein>
    <submittedName>
        <fullName evidence="1">DUF1330 domain-containing protein</fullName>
    </submittedName>
</protein>
<organism evidence="1 2">
    <name type="scientific">Imperialibacter roseus</name>
    <dbReference type="NCBI Taxonomy" id="1324217"/>
    <lineage>
        <taxon>Bacteria</taxon>
        <taxon>Pseudomonadati</taxon>
        <taxon>Bacteroidota</taxon>
        <taxon>Cytophagia</taxon>
        <taxon>Cytophagales</taxon>
        <taxon>Flammeovirgaceae</taxon>
        <taxon>Imperialibacter</taxon>
    </lineage>
</organism>
<dbReference type="Proteomes" id="UP001302349">
    <property type="component" value="Chromosome"/>
</dbReference>
<name>A0ABZ0IUL4_9BACT</name>
<proteinExistence type="predicted"/>
<dbReference type="EMBL" id="CP136051">
    <property type="protein sequence ID" value="WOK07386.1"/>
    <property type="molecule type" value="Genomic_DNA"/>
</dbReference>
<keyword evidence="2" id="KW-1185">Reference proteome</keyword>
<sequence>MLYLTQLIYIKEGKEDIFNQFEAIAIPRIPIYNGKLHFRLRPSKESYIDIAIEEPYEIHYVSFESQTDFEAYMKDEERKKFLHLKEESIKSVTLIKGEKL</sequence>
<gene>
    <name evidence="1" type="ORF">RT717_01965</name>
</gene>
<evidence type="ECO:0000313" key="1">
    <source>
        <dbReference type="EMBL" id="WOK07386.1"/>
    </source>
</evidence>
<accession>A0ABZ0IUL4</accession>
<dbReference type="RefSeq" id="WP_317490064.1">
    <property type="nucleotide sequence ID" value="NZ_CP136051.1"/>
</dbReference>